<evidence type="ECO:0000256" key="4">
    <source>
        <dbReference type="PIRSR" id="PIRSR603782-2"/>
    </source>
</evidence>
<reference evidence="7 8" key="1">
    <citation type="submission" date="2016-10" db="EMBL/GenBank/DDBJ databases">
        <authorList>
            <person name="de Groot N.N."/>
        </authorList>
    </citation>
    <scope>NUCLEOTIDE SEQUENCE [LARGE SCALE GENOMIC DNA]</scope>
    <source>
        <strain evidence="7 8">Vu-144</strain>
    </source>
</reference>
<dbReference type="InterPro" id="IPR013766">
    <property type="entry name" value="Thioredoxin_domain"/>
</dbReference>
<comment type="similarity">
    <text evidence="1">Belongs to the SCO1/2 family.</text>
</comment>
<evidence type="ECO:0000256" key="3">
    <source>
        <dbReference type="PIRSR" id="PIRSR603782-1"/>
    </source>
</evidence>
<feature type="binding site" evidence="3">
    <location>
        <position position="182"/>
    </location>
    <ligand>
        <name>Cu cation</name>
        <dbReference type="ChEBI" id="CHEBI:23378"/>
    </ligand>
</feature>
<dbReference type="GO" id="GO:0046872">
    <property type="term" value="F:metal ion binding"/>
    <property type="evidence" value="ECO:0007669"/>
    <property type="project" value="UniProtKB-KW"/>
</dbReference>
<evidence type="ECO:0000313" key="8">
    <source>
        <dbReference type="Proteomes" id="UP000199041"/>
    </source>
</evidence>
<feature type="transmembrane region" description="Helical" evidence="5">
    <location>
        <begin position="17"/>
        <end position="37"/>
    </location>
</feature>
<accession>A0A1H4BJG8</accession>
<dbReference type="InterPro" id="IPR036249">
    <property type="entry name" value="Thioredoxin-like_sf"/>
</dbReference>
<sequence length="221" mass="24744">MQAQFSGIPLSKLKSRWFFLLIALTPLSIFGVCYWWQTRVAALPYFSLGFKQQTDAPYYQVPGFAFINQQGLQTDSSFVKGKVWVADFFFTSCPTICPKMTRNLQKIQAAYKNDSGLTITSTTVDPVHDQPARLKAYAAKNRINTGQWQLLTGTKVNLYRYARKALGVVATDGDGGPGDFIHSDQLVLIDQKGHIRGYYDGTSNSATQALIKDIERLLQNN</sequence>
<evidence type="ECO:0000256" key="2">
    <source>
        <dbReference type="ARBA" id="ARBA00023008"/>
    </source>
</evidence>
<organism evidence="7 8">
    <name type="scientific">Arachidicoccus rhizosphaerae</name>
    <dbReference type="NCBI Taxonomy" id="551991"/>
    <lineage>
        <taxon>Bacteria</taxon>
        <taxon>Pseudomonadati</taxon>
        <taxon>Bacteroidota</taxon>
        <taxon>Chitinophagia</taxon>
        <taxon>Chitinophagales</taxon>
        <taxon>Chitinophagaceae</taxon>
        <taxon>Arachidicoccus</taxon>
    </lineage>
</organism>
<dbReference type="CDD" id="cd02968">
    <property type="entry name" value="SCO"/>
    <property type="match status" value="1"/>
</dbReference>
<evidence type="ECO:0000313" key="7">
    <source>
        <dbReference type="EMBL" id="SEA48303.1"/>
    </source>
</evidence>
<evidence type="ECO:0000256" key="5">
    <source>
        <dbReference type="SAM" id="Phobius"/>
    </source>
</evidence>
<dbReference type="Gene3D" id="3.40.30.10">
    <property type="entry name" value="Glutaredoxin"/>
    <property type="match status" value="1"/>
</dbReference>
<keyword evidence="5" id="KW-1133">Transmembrane helix</keyword>
<keyword evidence="5" id="KW-0812">Transmembrane</keyword>
<feature type="binding site" evidence="3">
    <location>
        <position position="97"/>
    </location>
    <ligand>
        <name>Cu cation</name>
        <dbReference type="ChEBI" id="CHEBI:23378"/>
    </ligand>
</feature>
<dbReference type="SUPFAM" id="SSF52833">
    <property type="entry name" value="Thioredoxin-like"/>
    <property type="match status" value="1"/>
</dbReference>
<dbReference type="RefSeq" id="WP_091400189.1">
    <property type="nucleotide sequence ID" value="NZ_FNQY01000022.1"/>
</dbReference>
<dbReference type="AlphaFoldDB" id="A0A1H4BJG8"/>
<dbReference type="PANTHER" id="PTHR12151">
    <property type="entry name" value="ELECTRON TRANSPORT PROTIN SCO1/SENC FAMILY MEMBER"/>
    <property type="match status" value="1"/>
</dbReference>
<feature type="domain" description="Thioredoxin" evidence="6">
    <location>
        <begin position="37"/>
        <end position="219"/>
    </location>
</feature>
<dbReference type="Proteomes" id="UP000199041">
    <property type="component" value="Unassembled WGS sequence"/>
</dbReference>
<dbReference type="PROSITE" id="PS51352">
    <property type="entry name" value="THIOREDOXIN_2"/>
    <property type="match status" value="1"/>
</dbReference>
<keyword evidence="2 3" id="KW-0186">Copper</keyword>
<proteinExistence type="inferred from homology"/>
<evidence type="ECO:0000256" key="1">
    <source>
        <dbReference type="ARBA" id="ARBA00010996"/>
    </source>
</evidence>
<dbReference type="Pfam" id="PF02630">
    <property type="entry name" value="SCO1-SenC"/>
    <property type="match status" value="1"/>
</dbReference>
<protein>
    <submittedName>
        <fullName evidence="7">Protein SCO1/2</fullName>
    </submittedName>
</protein>
<evidence type="ECO:0000259" key="6">
    <source>
        <dbReference type="PROSITE" id="PS51352"/>
    </source>
</evidence>
<dbReference type="EMBL" id="FNQY01000022">
    <property type="protein sequence ID" value="SEA48303.1"/>
    <property type="molecule type" value="Genomic_DNA"/>
</dbReference>
<name>A0A1H4BJG8_9BACT</name>
<dbReference type="STRING" id="551991.SAMN05192529_12215"/>
<dbReference type="InterPro" id="IPR003782">
    <property type="entry name" value="SCO1/SenC"/>
</dbReference>
<keyword evidence="4" id="KW-1015">Disulfide bond</keyword>
<feature type="disulfide bond" description="Redox-active" evidence="4">
    <location>
        <begin position="93"/>
        <end position="97"/>
    </location>
</feature>
<dbReference type="PANTHER" id="PTHR12151:SF25">
    <property type="entry name" value="LINALOOL DEHYDRATASE_ISOMERASE DOMAIN-CONTAINING PROTEIN"/>
    <property type="match status" value="1"/>
</dbReference>
<dbReference type="OrthoDB" id="9811998at2"/>
<feature type="binding site" evidence="3">
    <location>
        <position position="93"/>
    </location>
    <ligand>
        <name>Cu cation</name>
        <dbReference type="ChEBI" id="CHEBI:23378"/>
    </ligand>
</feature>
<gene>
    <name evidence="7" type="ORF">SAMN05192529_12215</name>
</gene>
<keyword evidence="3" id="KW-0479">Metal-binding</keyword>
<keyword evidence="8" id="KW-1185">Reference proteome</keyword>
<keyword evidence="5" id="KW-0472">Membrane</keyword>